<accession>A0A4S2D570</accession>
<sequence>MTETIITAIITALCTGGLTWLFTLRYTRKQAEADAMKSVQEVYQELIEDLKNDRQELKKRFDEVDNKYKEVLQKCNEMEKAIRRNARVMDTMKPFLCGVKNCPNRESITFDTNN</sequence>
<dbReference type="RefSeq" id="WP_135999607.1">
    <property type="nucleotide sequence ID" value="NZ_SRYX01000029.1"/>
</dbReference>
<name>A0A4S2D570_9BACE</name>
<keyword evidence="1" id="KW-0175">Coiled coil</keyword>
<proteinExistence type="predicted"/>
<evidence type="ECO:0000313" key="4">
    <source>
        <dbReference type="Proteomes" id="UP000309566"/>
    </source>
</evidence>
<dbReference type="EMBL" id="SRYX01000029">
    <property type="protein sequence ID" value="TGY35494.1"/>
    <property type="molecule type" value="Genomic_DNA"/>
</dbReference>
<keyword evidence="2" id="KW-1133">Transmembrane helix</keyword>
<keyword evidence="2" id="KW-0472">Membrane</keyword>
<keyword evidence="2" id="KW-0812">Transmembrane</keyword>
<evidence type="ECO:0000313" key="3">
    <source>
        <dbReference type="EMBL" id="TGY35494.1"/>
    </source>
</evidence>
<dbReference type="Proteomes" id="UP000309566">
    <property type="component" value="Unassembled WGS sequence"/>
</dbReference>
<reference evidence="3 4" key="1">
    <citation type="submission" date="2019-04" db="EMBL/GenBank/DDBJ databases">
        <title>Microbes associate with the intestines of laboratory mice.</title>
        <authorList>
            <person name="Navarre W."/>
            <person name="Wong E."/>
            <person name="Huang K."/>
            <person name="Tropini C."/>
            <person name="Ng K."/>
            <person name="Yu B."/>
        </authorList>
    </citation>
    <scope>NUCLEOTIDE SEQUENCE [LARGE SCALE GENOMIC DNA]</scope>
    <source>
        <strain evidence="3 4">NM63_1-25</strain>
    </source>
</reference>
<comment type="caution">
    <text evidence="3">The sequence shown here is derived from an EMBL/GenBank/DDBJ whole genome shotgun (WGS) entry which is preliminary data.</text>
</comment>
<organism evidence="3 4">
    <name type="scientific">Bacteroides caecimuris</name>
    <dbReference type="NCBI Taxonomy" id="1796613"/>
    <lineage>
        <taxon>Bacteria</taxon>
        <taxon>Pseudomonadati</taxon>
        <taxon>Bacteroidota</taxon>
        <taxon>Bacteroidia</taxon>
        <taxon>Bacteroidales</taxon>
        <taxon>Bacteroidaceae</taxon>
        <taxon>Bacteroides</taxon>
    </lineage>
</organism>
<gene>
    <name evidence="3" type="ORF">E5353_09230</name>
</gene>
<feature type="coiled-coil region" evidence="1">
    <location>
        <begin position="36"/>
        <end position="81"/>
    </location>
</feature>
<protein>
    <submittedName>
        <fullName evidence="3">Uncharacterized protein</fullName>
    </submittedName>
</protein>
<dbReference type="AlphaFoldDB" id="A0A4S2D570"/>
<evidence type="ECO:0000256" key="1">
    <source>
        <dbReference type="SAM" id="Coils"/>
    </source>
</evidence>
<feature type="transmembrane region" description="Helical" evidence="2">
    <location>
        <begin position="6"/>
        <end position="27"/>
    </location>
</feature>
<evidence type="ECO:0000256" key="2">
    <source>
        <dbReference type="SAM" id="Phobius"/>
    </source>
</evidence>